<feature type="domain" description="Carbohydrate kinase FGGY C-terminal" evidence="8">
    <location>
        <begin position="256"/>
        <end position="446"/>
    </location>
</feature>
<evidence type="ECO:0000256" key="2">
    <source>
        <dbReference type="ARBA" id="ARBA00022679"/>
    </source>
</evidence>
<comment type="caution">
    <text evidence="9">The sequence shown here is derived from an EMBL/GenBank/DDBJ whole genome shotgun (WGS) entry which is preliminary data.</text>
</comment>
<dbReference type="InterPro" id="IPR043129">
    <property type="entry name" value="ATPase_NBD"/>
</dbReference>
<reference evidence="9 10" key="1">
    <citation type="submission" date="2018-08" db="EMBL/GenBank/DDBJ databases">
        <title>A genome reference for cultivated species of the human gut microbiota.</title>
        <authorList>
            <person name="Zou Y."/>
            <person name="Xue W."/>
            <person name="Luo G."/>
        </authorList>
    </citation>
    <scope>NUCLEOTIDE SEQUENCE [LARGE SCALE GENOMIC DNA]</scope>
    <source>
        <strain evidence="9 10">AF19-21</strain>
    </source>
</reference>
<keyword evidence="4 9" id="KW-0418">Kinase</keyword>
<evidence type="ECO:0000313" key="9">
    <source>
        <dbReference type="EMBL" id="RGC35606.1"/>
    </source>
</evidence>
<evidence type="ECO:0000256" key="5">
    <source>
        <dbReference type="ARBA" id="ARBA00022840"/>
    </source>
</evidence>
<dbReference type="InterPro" id="IPR018484">
    <property type="entry name" value="FGGY_N"/>
</dbReference>
<evidence type="ECO:0000259" key="7">
    <source>
        <dbReference type="Pfam" id="PF00370"/>
    </source>
</evidence>
<keyword evidence="3" id="KW-0547">Nucleotide-binding</keyword>
<evidence type="ECO:0000259" key="8">
    <source>
        <dbReference type="Pfam" id="PF02782"/>
    </source>
</evidence>
<dbReference type="InterPro" id="IPR018485">
    <property type="entry name" value="FGGY_C"/>
</dbReference>
<keyword evidence="2" id="KW-0808">Transferase</keyword>
<keyword evidence="5" id="KW-0067">ATP-binding</keyword>
<dbReference type="GO" id="GO:0008993">
    <property type="term" value="F:rhamnulokinase activity"/>
    <property type="evidence" value="ECO:0007669"/>
    <property type="project" value="InterPro"/>
</dbReference>
<dbReference type="Gene3D" id="3.30.420.40">
    <property type="match status" value="2"/>
</dbReference>
<evidence type="ECO:0000256" key="1">
    <source>
        <dbReference type="ARBA" id="ARBA00009156"/>
    </source>
</evidence>
<dbReference type="InterPro" id="IPR050406">
    <property type="entry name" value="FGGY_Carb_Kinase"/>
</dbReference>
<evidence type="ECO:0000256" key="6">
    <source>
        <dbReference type="ARBA" id="ARBA00023308"/>
    </source>
</evidence>
<gene>
    <name evidence="9" type="ORF">DWX41_01035</name>
</gene>
<dbReference type="InterPro" id="IPR013449">
    <property type="entry name" value="Rhamnulokinase"/>
</dbReference>
<feature type="domain" description="Carbohydrate kinase FGGY N-terminal" evidence="7">
    <location>
        <begin position="6"/>
        <end position="246"/>
    </location>
</feature>
<protein>
    <submittedName>
        <fullName evidence="9">Rhamnulokinase</fullName>
    </submittedName>
</protein>
<evidence type="ECO:0000256" key="4">
    <source>
        <dbReference type="ARBA" id="ARBA00022777"/>
    </source>
</evidence>
<dbReference type="GO" id="GO:0019301">
    <property type="term" value="P:rhamnose catabolic process"/>
    <property type="evidence" value="ECO:0007669"/>
    <property type="project" value="InterPro"/>
</dbReference>
<evidence type="ECO:0000313" key="10">
    <source>
        <dbReference type="Proteomes" id="UP000261111"/>
    </source>
</evidence>
<keyword evidence="6" id="KW-0684">Rhamnose metabolism</keyword>
<dbReference type="CDD" id="cd07771">
    <property type="entry name" value="ASKHA_NBD_FGGY_RhaB-like"/>
    <property type="match status" value="1"/>
</dbReference>
<name>A0A3E2X2H8_9FIRM</name>
<dbReference type="SUPFAM" id="SSF53067">
    <property type="entry name" value="Actin-like ATPase domain"/>
    <property type="match status" value="2"/>
</dbReference>
<dbReference type="AlphaFoldDB" id="A0A3E2X2H8"/>
<evidence type="ECO:0000256" key="3">
    <source>
        <dbReference type="ARBA" id="ARBA00022741"/>
    </source>
</evidence>
<dbReference type="Pfam" id="PF00370">
    <property type="entry name" value="FGGY_N"/>
    <property type="match status" value="1"/>
</dbReference>
<dbReference type="Pfam" id="PF02782">
    <property type="entry name" value="FGGY_C"/>
    <property type="match status" value="1"/>
</dbReference>
<dbReference type="EMBL" id="QVIA01000001">
    <property type="protein sequence ID" value="RGC35606.1"/>
    <property type="molecule type" value="Genomic_DNA"/>
</dbReference>
<accession>A0A3E2X2H8</accession>
<dbReference type="Proteomes" id="UP000261111">
    <property type="component" value="Unassembled WGS sequence"/>
</dbReference>
<dbReference type="GO" id="GO:0005524">
    <property type="term" value="F:ATP binding"/>
    <property type="evidence" value="ECO:0007669"/>
    <property type="project" value="UniProtKB-KW"/>
</dbReference>
<comment type="similarity">
    <text evidence="1">Belongs to the FGGY kinase family.</text>
</comment>
<proteinExistence type="inferred from homology"/>
<sequence length="490" mass="54660">MPMNLIAFDIGGSGGKMFLGKYTGGSISLHTLHRFEHAAVSMNNGLYWDVLRIYQELCRGIKKAIEAADDQIDSFGIDSFCNDFALVSPEGDLVTQMRSYRDNRTIRCLEQLYQIMPEKELYQATGNQNAPFNCLMQLGTMVLENQSYLFKNNTLLFLPDLLLYYMTGIRKTEFTIASVSQMFDFSTSSWHPGILKKFSIPKQIFAPIAAPGSILGRTSEAFNRELGTTGFPAATVCEHDTASAFLASSGLPNSAIISCGTWAIVGAETDAPVINSYGYKYNIANEGSIKNHHRILKNVMGTWLLQEIRAEYRSRNLEYTYTEMEAAALTAPPFAYLIDVDDERFYSPGSMIEKIQDYCMLRYGSAPSSLGQIVRCVNESLAMKYRWNIEKIAHLTGIHFESVNIIGGGSQSGLMCQFTANVMNLPVISGPAEATALGNIIVQLAAHKKIETIAQGRELIRNSFAAKRYTPVNAQEWEKQYTTFKNRFLS</sequence>
<dbReference type="PANTHER" id="PTHR43095">
    <property type="entry name" value="SUGAR KINASE"/>
    <property type="match status" value="1"/>
</dbReference>
<organism evidence="9 10">
    <name type="scientific">Hungatella hathewayi</name>
    <dbReference type="NCBI Taxonomy" id="154046"/>
    <lineage>
        <taxon>Bacteria</taxon>
        <taxon>Bacillati</taxon>
        <taxon>Bacillota</taxon>
        <taxon>Clostridia</taxon>
        <taxon>Lachnospirales</taxon>
        <taxon>Lachnospiraceae</taxon>
        <taxon>Hungatella</taxon>
    </lineage>
</organism>